<feature type="compositionally biased region" description="Basic residues" evidence="1">
    <location>
        <begin position="148"/>
        <end position="158"/>
    </location>
</feature>
<gene>
    <name evidence="2" type="ORF">EXIGLDRAFT_781489</name>
</gene>
<name>A0A165B878_EXIGL</name>
<dbReference type="EMBL" id="KV426528">
    <property type="protein sequence ID" value="KZV80043.1"/>
    <property type="molecule type" value="Genomic_DNA"/>
</dbReference>
<protein>
    <submittedName>
        <fullName evidence="2">Uncharacterized protein</fullName>
    </submittedName>
</protein>
<feature type="region of interest" description="Disordered" evidence="1">
    <location>
        <begin position="127"/>
        <end position="158"/>
    </location>
</feature>
<evidence type="ECO:0000313" key="2">
    <source>
        <dbReference type="EMBL" id="KZV80043.1"/>
    </source>
</evidence>
<organism evidence="2 3">
    <name type="scientific">Exidia glandulosa HHB12029</name>
    <dbReference type="NCBI Taxonomy" id="1314781"/>
    <lineage>
        <taxon>Eukaryota</taxon>
        <taxon>Fungi</taxon>
        <taxon>Dikarya</taxon>
        <taxon>Basidiomycota</taxon>
        <taxon>Agaricomycotina</taxon>
        <taxon>Agaricomycetes</taxon>
        <taxon>Auriculariales</taxon>
        <taxon>Exidiaceae</taxon>
        <taxon>Exidia</taxon>
    </lineage>
</organism>
<evidence type="ECO:0000313" key="3">
    <source>
        <dbReference type="Proteomes" id="UP000077266"/>
    </source>
</evidence>
<evidence type="ECO:0000256" key="1">
    <source>
        <dbReference type="SAM" id="MobiDB-lite"/>
    </source>
</evidence>
<feature type="region of interest" description="Disordered" evidence="1">
    <location>
        <begin position="62"/>
        <end position="97"/>
    </location>
</feature>
<feature type="compositionally biased region" description="Basic and acidic residues" evidence="1">
    <location>
        <begin position="85"/>
        <end position="97"/>
    </location>
</feature>
<proteinExistence type="predicted"/>
<keyword evidence="3" id="KW-1185">Reference proteome</keyword>
<dbReference type="Proteomes" id="UP000077266">
    <property type="component" value="Unassembled WGS sequence"/>
</dbReference>
<sequence length="158" mass="17987">MPDTPSHELPWYTTQWMWVPARRRWERWVLSPKTTQATTPGKSIAGSKEVVPVRTRRVSMPAYVNNINRGPSALRPAQESARSPARKETAVKAEPQQRSRYDWAKLFGKEKPLKFGDSYFLESLSEARERRHSLHGSSARGGSDDKGGRRKLGKKSKV</sequence>
<dbReference type="InParanoid" id="A0A165B878"/>
<reference evidence="2 3" key="1">
    <citation type="journal article" date="2016" name="Mol. Biol. Evol.">
        <title>Comparative Genomics of Early-Diverging Mushroom-Forming Fungi Provides Insights into the Origins of Lignocellulose Decay Capabilities.</title>
        <authorList>
            <person name="Nagy L.G."/>
            <person name="Riley R."/>
            <person name="Tritt A."/>
            <person name="Adam C."/>
            <person name="Daum C."/>
            <person name="Floudas D."/>
            <person name="Sun H."/>
            <person name="Yadav J.S."/>
            <person name="Pangilinan J."/>
            <person name="Larsson K.H."/>
            <person name="Matsuura K."/>
            <person name="Barry K."/>
            <person name="Labutti K."/>
            <person name="Kuo R."/>
            <person name="Ohm R.A."/>
            <person name="Bhattacharya S.S."/>
            <person name="Shirouzu T."/>
            <person name="Yoshinaga Y."/>
            <person name="Martin F.M."/>
            <person name="Grigoriev I.V."/>
            <person name="Hibbett D.S."/>
        </authorList>
    </citation>
    <scope>NUCLEOTIDE SEQUENCE [LARGE SCALE GENOMIC DNA]</scope>
    <source>
        <strain evidence="2 3">HHB12029</strain>
    </source>
</reference>
<accession>A0A165B878</accession>
<dbReference type="AlphaFoldDB" id="A0A165B878"/>